<accession>A0A3N0AG24</accession>
<gene>
    <name evidence="6" type="ORF">DMP07_04065</name>
</gene>
<proteinExistence type="inferred from homology"/>
<dbReference type="InterPro" id="IPR017853">
    <property type="entry name" value="GH"/>
</dbReference>
<dbReference type="InterPro" id="IPR026891">
    <property type="entry name" value="Fn3-like"/>
</dbReference>
<feature type="domain" description="Fibronectin type III-like" evidence="5">
    <location>
        <begin position="577"/>
        <end position="647"/>
    </location>
</feature>
<dbReference type="InterPro" id="IPR050288">
    <property type="entry name" value="Cellulose_deg_GH3"/>
</dbReference>
<dbReference type="EMBL" id="QICB01000002">
    <property type="protein sequence ID" value="RNL20762.1"/>
    <property type="molecule type" value="Genomic_DNA"/>
</dbReference>
<dbReference type="SUPFAM" id="SSF51445">
    <property type="entry name" value="(Trans)glycosidases"/>
    <property type="match status" value="1"/>
</dbReference>
<dbReference type="SMART" id="SM01217">
    <property type="entry name" value="Fn3_like"/>
    <property type="match status" value="1"/>
</dbReference>
<dbReference type="PROSITE" id="PS00775">
    <property type="entry name" value="GLYCOSYL_HYDROL_F3"/>
    <property type="match status" value="1"/>
</dbReference>
<dbReference type="Pfam" id="PF01915">
    <property type="entry name" value="Glyco_hydro_3_C"/>
    <property type="match status" value="1"/>
</dbReference>
<dbReference type="Pfam" id="PF00933">
    <property type="entry name" value="Glyco_hydro_3"/>
    <property type="match status" value="1"/>
</dbReference>
<evidence type="ECO:0000313" key="6">
    <source>
        <dbReference type="EMBL" id="RNL20762.1"/>
    </source>
</evidence>
<dbReference type="OrthoDB" id="3187421at2"/>
<dbReference type="PANTHER" id="PTHR42715:SF10">
    <property type="entry name" value="BETA-GLUCOSIDASE"/>
    <property type="match status" value="1"/>
</dbReference>
<keyword evidence="3" id="KW-0119">Carbohydrate metabolism</keyword>
<evidence type="ECO:0000256" key="4">
    <source>
        <dbReference type="RuleBase" id="RU361161"/>
    </source>
</evidence>
<dbReference type="GO" id="GO:0005975">
    <property type="term" value="P:carbohydrate metabolic process"/>
    <property type="evidence" value="ECO:0007669"/>
    <property type="project" value="InterPro"/>
</dbReference>
<dbReference type="InterPro" id="IPR001764">
    <property type="entry name" value="Glyco_hydro_3_N"/>
</dbReference>
<dbReference type="GO" id="GO:0004553">
    <property type="term" value="F:hydrolase activity, hydrolyzing O-glycosyl compounds"/>
    <property type="evidence" value="ECO:0007669"/>
    <property type="project" value="InterPro"/>
</dbReference>
<dbReference type="Pfam" id="PF14310">
    <property type="entry name" value="Fn3-like"/>
    <property type="match status" value="1"/>
</dbReference>
<dbReference type="InterPro" id="IPR036881">
    <property type="entry name" value="Glyco_hydro_3_C_sf"/>
</dbReference>
<evidence type="ECO:0000259" key="5">
    <source>
        <dbReference type="SMART" id="SM01217"/>
    </source>
</evidence>
<dbReference type="InterPro" id="IPR002772">
    <property type="entry name" value="Glyco_hydro_3_C"/>
</dbReference>
<evidence type="ECO:0000256" key="1">
    <source>
        <dbReference type="ARBA" id="ARBA00005336"/>
    </source>
</evidence>
<dbReference type="PRINTS" id="PR00133">
    <property type="entry name" value="GLHYDRLASE3"/>
</dbReference>
<keyword evidence="4" id="KW-0326">Glycosidase</keyword>
<evidence type="ECO:0000313" key="7">
    <source>
        <dbReference type="Proteomes" id="UP000267368"/>
    </source>
</evidence>
<reference evidence="7" key="1">
    <citation type="submission" date="2018-05" db="EMBL/GenBank/DDBJ databases">
        <title>Genome Sequencing of selected type strains of the family Eggerthellaceae.</title>
        <authorList>
            <person name="Danylec N."/>
            <person name="Stoll D.A."/>
            <person name="Doetsch A."/>
            <person name="Huch M."/>
        </authorList>
    </citation>
    <scope>NUCLEOTIDE SEQUENCE [LARGE SCALE GENOMIC DNA]</scope>
    <source>
        <strain evidence="7">DSM 17537</strain>
    </source>
</reference>
<evidence type="ECO:0000256" key="3">
    <source>
        <dbReference type="ARBA" id="ARBA00023277"/>
    </source>
</evidence>
<dbReference type="InterPro" id="IPR019800">
    <property type="entry name" value="Glyco_hydro_3_AS"/>
</dbReference>
<evidence type="ECO:0000256" key="2">
    <source>
        <dbReference type="ARBA" id="ARBA00022801"/>
    </source>
</evidence>
<dbReference type="InterPro" id="IPR036962">
    <property type="entry name" value="Glyco_hydro_3_N_sf"/>
</dbReference>
<keyword evidence="7" id="KW-1185">Reference proteome</keyword>
<dbReference type="Gene3D" id="3.20.20.300">
    <property type="entry name" value="Glycoside hydrolase, family 3, N-terminal domain"/>
    <property type="match status" value="1"/>
</dbReference>
<organism evidence="6 7">
    <name type="scientific">Slackia faecicanis</name>
    <dbReference type="NCBI Taxonomy" id="255723"/>
    <lineage>
        <taxon>Bacteria</taxon>
        <taxon>Bacillati</taxon>
        <taxon>Actinomycetota</taxon>
        <taxon>Coriobacteriia</taxon>
        <taxon>Eggerthellales</taxon>
        <taxon>Eggerthellaceae</taxon>
        <taxon>Slackia</taxon>
    </lineage>
</organism>
<comment type="similarity">
    <text evidence="1 4">Belongs to the glycosyl hydrolase 3 family.</text>
</comment>
<dbReference type="Gene3D" id="3.40.50.1700">
    <property type="entry name" value="Glycoside hydrolase family 3 C-terminal domain"/>
    <property type="match status" value="1"/>
</dbReference>
<dbReference type="Proteomes" id="UP000267368">
    <property type="component" value="Unassembled WGS sequence"/>
</dbReference>
<dbReference type="Gene3D" id="2.60.40.10">
    <property type="entry name" value="Immunoglobulins"/>
    <property type="match status" value="1"/>
</dbReference>
<dbReference type="AlphaFoldDB" id="A0A3N0AG24"/>
<keyword evidence="2 4" id="KW-0378">Hydrolase</keyword>
<name>A0A3N0AG24_9ACTN</name>
<comment type="caution">
    <text evidence="6">The sequence shown here is derived from an EMBL/GenBank/DDBJ whole genome shotgun (WGS) entry which is preliminary data.</text>
</comment>
<sequence length="807" mass="87061">MNIDAVVSSLSAAEKVGMLAGETHWRTHANEECGVPAVVFSDGPHGLRKQEKGEDHLGIHESVPATCFPTASALACSFDEALVEEVGAAIGEEARDQGVDVVLGPGVNMKRSPLCGRNFEYFSEDPFLAGALGAAMVRGIQSRGVGACVKHFAGNNQEHARMVGDSVIDERALREIYLAPFERVIREAKPWAVMTGYNRLNGVYCSEHPWLLRDVLRDEWGFDGLTVTDWGAMSSSAASVAAGLDLCMPGPRPDHARALQAALAQGVLSPDALDSAVRHVAELAHKASLGRKIAYTCDYEDHSDIAYRAACESAVLLENDGTLPLRGTESVAVIGSFALLPRYQGAGSSKINPVHLDDSWSAFGNAGVEVSYARGYDSVSGDTDEAMLAQAAHVAAKSDVAVVFAGLPDRFESEGFDRKLMVMPKGHRVLIETVCAANPRTVVVLQGGSPMEMPWRDKPAAVLLMYLSGCQGGRAAVDILLGRACPSGKLAETWPVCLHDTALGTGFPDMNREVLYRESIYTGYRYFDAAGVEPAYPFGFGLSYTSFAYSDPCVMPCEGGFEASCAVENTGACSGREIVQLYVQPVERRGFSEVRRLAAFASAALAPGEKGRVSMRIDEAAFRFWDAAEHRWRVEPGAYELLFCASSCDRRLAPTVVLDERSAPFSVEGRNADMSVSTDVPDSYVHVMPGGFTDEAFVKIMGPSLPARRPLRPFTIDSPVSDMSATFIGRQAFRIVDLLMAKTVELMSDDMKTLMSEMAADMPLRSFTSGGVPIEVVEGLVDVLNGRRIAGMAKIARYIPSWKANEE</sequence>
<dbReference type="SUPFAM" id="SSF52279">
    <property type="entry name" value="Beta-D-glucan exohydrolase, C-terminal domain"/>
    <property type="match status" value="1"/>
</dbReference>
<protein>
    <submittedName>
        <fullName evidence="6">Glycosyl hydrolase</fullName>
    </submittedName>
</protein>
<dbReference type="InterPro" id="IPR013783">
    <property type="entry name" value="Ig-like_fold"/>
</dbReference>
<dbReference type="PANTHER" id="PTHR42715">
    <property type="entry name" value="BETA-GLUCOSIDASE"/>
    <property type="match status" value="1"/>
</dbReference>
<dbReference type="RefSeq" id="WP_123197862.1">
    <property type="nucleotide sequence ID" value="NZ_QICB01000002.1"/>
</dbReference>